<dbReference type="EMBL" id="KR095315">
    <property type="protein sequence ID" value="AKS26395.1"/>
    <property type="molecule type" value="Genomic_DNA"/>
</dbReference>
<name>A0A7R5WFA2_9POXV</name>
<organism evidence="1 2">
    <name type="scientific">Diachasmimorpha longicaudata entomopoxvirus</name>
    <dbReference type="NCBI Taxonomy" id="109981"/>
    <lineage>
        <taxon>Viruses</taxon>
        <taxon>Varidnaviria</taxon>
        <taxon>Bamfordvirae</taxon>
        <taxon>Nucleocytoviricota</taxon>
        <taxon>Pokkesviricetes</taxon>
        <taxon>Chitovirales</taxon>
        <taxon>Poxviridae</taxon>
        <taxon>Entomopoxvirinae</taxon>
        <taxon>Epsilonentomopoxvirus</taxon>
        <taxon>Epsilonentomopoxvirus dlongicaudata</taxon>
        <taxon>Diachasmimorpha entomopoxvirus</taxon>
    </lineage>
</organism>
<evidence type="ECO:0000313" key="2">
    <source>
        <dbReference type="Proteomes" id="UP000593702"/>
    </source>
</evidence>
<proteinExistence type="predicted"/>
<reference evidence="1 2" key="1">
    <citation type="submission" date="2015-04" db="EMBL/GenBank/DDBJ databases">
        <title>Diachasmimorpha longicaudata entomopoxvirus genome.</title>
        <authorList>
            <person name="Coffman K.A."/>
            <person name="Burke G.R."/>
        </authorList>
    </citation>
    <scope>NUCLEOTIDE SEQUENCE [LARGE SCALE GENOMIC DNA]</scope>
</reference>
<sequence length="180" mass="21188">MSLTQHTLVFNGAKYVFNIFIDKEKMIWIKVLDIFHLLDLNALDDIKMTTDDQIKHWQDLIKDIPPSFGLGSNFVNPKTAFMHEYAIYAFLDKLIIPRGIEVKHFFVTQIIPIIKQIQPQLLKREIKQLESRHDYLKQKITLYEKLTNDRKELLQIITDKIQSITKTFNVFTNLIGEGKL</sequence>
<dbReference type="Proteomes" id="UP000593702">
    <property type="component" value="Segment"/>
</dbReference>
<evidence type="ECO:0000313" key="1">
    <source>
        <dbReference type="EMBL" id="AKS26395.1"/>
    </source>
</evidence>
<protein>
    <submittedName>
        <fullName evidence="1">Uncharacterized protein</fullName>
    </submittedName>
</protein>
<gene>
    <name evidence="1" type="ORF">DLEV_104</name>
</gene>
<accession>A0A7R5WFA2</accession>
<keyword evidence="2" id="KW-1185">Reference proteome</keyword>